<dbReference type="eggNOG" id="ENOG502S8N7">
    <property type="taxonomic scope" value="Eukaryota"/>
</dbReference>
<keyword evidence="4" id="KW-1185">Reference proteome</keyword>
<keyword evidence="1" id="KW-0472">Membrane</keyword>
<dbReference type="OrthoDB" id="2937326at2759"/>
<sequence>MHYQMRIQQLFIASFWAAFFDVNKFVFGQTPNSLTPAELPSSTQAIAYQLGILYLLLELVGAGVLYSTPEPKVARNCLIALAIGDLRHIYATYSCIGFDDFINFK</sequence>
<feature type="transmembrane region" description="Helical" evidence="1">
    <location>
        <begin position="44"/>
        <end position="66"/>
    </location>
</feature>
<dbReference type="HOGENOM" id="CLU_2237376_0_0_1"/>
<dbReference type="PANTHER" id="PTHR37019">
    <property type="entry name" value="CHROMOSOME 1, WHOLE GENOME SHOTGUN SEQUENCE"/>
    <property type="match status" value="1"/>
</dbReference>
<dbReference type="STRING" id="502779.C1GZ74"/>
<accession>C1GZ74</accession>
<feature type="domain" description="DUF7704" evidence="2">
    <location>
        <begin position="11"/>
        <end position="104"/>
    </location>
</feature>
<keyword evidence="1" id="KW-0812">Transmembrane</keyword>
<evidence type="ECO:0000313" key="3">
    <source>
        <dbReference type="EMBL" id="EEH41897.2"/>
    </source>
</evidence>
<dbReference type="GeneID" id="9097335"/>
<evidence type="ECO:0000313" key="4">
    <source>
        <dbReference type="Proteomes" id="UP000002059"/>
    </source>
</evidence>
<dbReference type="VEuPathDB" id="FungiDB:PAAG_03818"/>
<evidence type="ECO:0000256" key="1">
    <source>
        <dbReference type="SAM" id="Phobius"/>
    </source>
</evidence>
<dbReference type="EMBL" id="KN294000">
    <property type="protein sequence ID" value="EEH41897.2"/>
    <property type="molecule type" value="Genomic_DNA"/>
</dbReference>
<dbReference type="PANTHER" id="PTHR37019:SF2">
    <property type="entry name" value="EXPERA DOMAIN-CONTAINING PROTEIN"/>
    <property type="match status" value="1"/>
</dbReference>
<name>C1GZ74_PARBA</name>
<dbReference type="AlphaFoldDB" id="C1GZ74"/>
<proteinExistence type="predicted"/>
<dbReference type="Proteomes" id="UP000002059">
    <property type="component" value="Partially assembled WGS sequence"/>
</dbReference>
<dbReference type="RefSeq" id="XP_015702165.1">
    <property type="nucleotide sequence ID" value="XM_015845076.1"/>
</dbReference>
<reference evidence="3 4" key="1">
    <citation type="journal article" date="2011" name="PLoS Genet.">
        <title>Comparative genomic analysis of human fungal pathogens causing paracoccidioidomycosis.</title>
        <authorList>
            <person name="Desjardins C.A."/>
            <person name="Champion M.D."/>
            <person name="Holder J.W."/>
            <person name="Muszewska A."/>
            <person name="Goldberg J."/>
            <person name="Bailao A.M."/>
            <person name="Brigido M.M."/>
            <person name="Ferreira M.E."/>
            <person name="Garcia A.M."/>
            <person name="Grynberg M."/>
            <person name="Gujja S."/>
            <person name="Heiman D.I."/>
            <person name="Henn M.R."/>
            <person name="Kodira C.D."/>
            <person name="Leon-Narvaez H."/>
            <person name="Longo L.V."/>
            <person name="Ma L.J."/>
            <person name="Malavazi I."/>
            <person name="Matsuo A.L."/>
            <person name="Morais F.V."/>
            <person name="Pereira M."/>
            <person name="Rodriguez-Brito S."/>
            <person name="Sakthikumar S."/>
            <person name="Salem-Izacc S.M."/>
            <person name="Sykes S.M."/>
            <person name="Teixeira M.M."/>
            <person name="Vallejo M.C."/>
            <person name="Walter M.E."/>
            <person name="Yandava C."/>
            <person name="Young S."/>
            <person name="Zeng Q."/>
            <person name="Zucker J."/>
            <person name="Felipe M.S."/>
            <person name="Goldman G.H."/>
            <person name="Haas B.J."/>
            <person name="McEwen J.G."/>
            <person name="Nino-Vega G."/>
            <person name="Puccia R."/>
            <person name="San-Blas G."/>
            <person name="Soares C.M."/>
            <person name="Birren B.W."/>
            <person name="Cuomo C.A."/>
        </authorList>
    </citation>
    <scope>NUCLEOTIDE SEQUENCE [LARGE SCALE GENOMIC DNA]</scope>
    <source>
        <strain evidence="4">ATCC MYA-826 / Pb01</strain>
    </source>
</reference>
<evidence type="ECO:0000259" key="2">
    <source>
        <dbReference type="Pfam" id="PF24803"/>
    </source>
</evidence>
<protein>
    <recommendedName>
        <fullName evidence="2">DUF7704 domain-containing protein</fullName>
    </recommendedName>
</protein>
<dbReference type="InterPro" id="IPR056121">
    <property type="entry name" value="DUF7704"/>
</dbReference>
<dbReference type="Pfam" id="PF24803">
    <property type="entry name" value="DUF7704"/>
    <property type="match status" value="1"/>
</dbReference>
<gene>
    <name evidence="3" type="ORF">PAAG_03818</name>
</gene>
<organism evidence="3 4">
    <name type="scientific">Paracoccidioides lutzii (strain ATCC MYA-826 / Pb01)</name>
    <name type="common">Paracoccidioides brasiliensis</name>
    <dbReference type="NCBI Taxonomy" id="502779"/>
    <lineage>
        <taxon>Eukaryota</taxon>
        <taxon>Fungi</taxon>
        <taxon>Dikarya</taxon>
        <taxon>Ascomycota</taxon>
        <taxon>Pezizomycotina</taxon>
        <taxon>Eurotiomycetes</taxon>
        <taxon>Eurotiomycetidae</taxon>
        <taxon>Onygenales</taxon>
        <taxon>Ajellomycetaceae</taxon>
        <taxon>Paracoccidioides</taxon>
    </lineage>
</organism>
<keyword evidence="1" id="KW-1133">Transmembrane helix</keyword>
<dbReference type="KEGG" id="pbl:PAAG_03818"/>